<evidence type="ECO:0000313" key="7">
    <source>
        <dbReference type="Proteomes" id="UP001198151"/>
    </source>
</evidence>
<dbReference type="RefSeq" id="WP_227706038.1">
    <property type="nucleotide sequence ID" value="NZ_JAJEQX010000001.1"/>
</dbReference>
<dbReference type="InterPro" id="IPR036388">
    <property type="entry name" value="WH-like_DNA-bd_sf"/>
</dbReference>
<accession>A0ABS8FS49</accession>
<dbReference type="PROSITE" id="PS50931">
    <property type="entry name" value="HTH_LYSR"/>
    <property type="match status" value="1"/>
</dbReference>
<evidence type="ECO:0000256" key="1">
    <source>
        <dbReference type="ARBA" id="ARBA00009437"/>
    </source>
</evidence>
<dbReference type="InterPro" id="IPR005119">
    <property type="entry name" value="LysR_subst-bd"/>
</dbReference>
<protein>
    <submittedName>
        <fullName evidence="6">LysR family transcriptional regulator</fullName>
    </submittedName>
</protein>
<sequence length="295" mass="33227">MNLDYLRYFVKLAEVQHYTKAAEQLCISQPSLSHAIRQLEAELGVQLFEKTGRNTELTRFGEEFLAYSRRALSTLDDGVSSLKRSARGEGLIRLGFVRALGTGYIPHLAARFLEENPDREIRFSFHSDRTQALLDGLFHQSYDLVFCSEPPADAPFTAVPVEHGDLVLIVPKSHPLSEKHSVDLRETLPYPMVYFSEAPGIRSLIDSLYEAIGAKPKIACETEEDQVIAGLVANGFGIAIVPYMDLLEKLDLSVIRISNPPYRREFFMVSNNNVYLPPAADRFRKFVLENRNSGC</sequence>
<evidence type="ECO:0000259" key="5">
    <source>
        <dbReference type="PROSITE" id="PS50931"/>
    </source>
</evidence>
<reference evidence="6 7" key="1">
    <citation type="submission" date="2021-10" db="EMBL/GenBank/DDBJ databases">
        <title>Anaerobic single-cell dispensing facilitates the cultivation of human gut bacteria.</title>
        <authorList>
            <person name="Afrizal A."/>
        </authorList>
    </citation>
    <scope>NUCLEOTIDE SEQUENCE [LARGE SCALE GENOMIC DNA]</scope>
    <source>
        <strain evidence="6 7">CLA-AA-H200</strain>
    </source>
</reference>
<keyword evidence="2" id="KW-0805">Transcription regulation</keyword>
<evidence type="ECO:0000256" key="4">
    <source>
        <dbReference type="ARBA" id="ARBA00023163"/>
    </source>
</evidence>
<keyword evidence="7" id="KW-1185">Reference proteome</keyword>
<evidence type="ECO:0000256" key="2">
    <source>
        <dbReference type="ARBA" id="ARBA00023015"/>
    </source>
</evidence>
<dbReference type="Pfam" id="PF00126">
    <property type="entry name" value="HTH_1"/>
    <property type="match status" value="1"/>
</dbReference>
<comment type="similarity">
    <text evidence="1">Belongs to the LysR transcriptional regulatory family.</text>
</comment>
<keyword evidence="4" id="KW-0804">Transcription</keyword>
<dbReference type="InterPro" id="IPR036390">
    <property type="entry name" value="WH_DNA-bd_sf"/>
</dbReference>
<organism evidence="6 7">
    <name type="scientific">Ruminococcus turbiniformis</name>
    <dbReference type="NCBI Taxonomy" id="2881258"/>
    <lineage>
        <taxon>Bacteria</taxon>
        <taxon>Bacillati</taxon>
        <taxon>Bacillota</taxon>
        <taxon>Clostridia</taxon>
        <taxon>Eubacteriales</taxon>
        <taxon>Oscillospiraceae</taxon>
        <taxon>Ruminococcus</taxon>
    </lineage>
</organism>
<keyword evidence="3" id="KW-0238">DNA-binding</keyword>
<feature type="domain" description="HTH lysR-type" evidence="5">
    <location>
        <begin position="1"/>
        <end position="58"/>
    </location>
</feature>
<dbReference type="InterPro" id="IPR000847">
    <property type="entry name" value="LysR_HTH_N"/>
</dbReference>
<dbReference type="EMBL" id="JAJEQX010000001">
    <property type="protein sequence ID" value="MCC2252858.1"/>
    <property type="molecule type" value="Genomic_DNA"/>
</dbReference>
<dbReference type="CDD" id="cd08434">
    <property type="entry name" value="PBP2_GltC_like"/>
    <property type="match status" value="1"/>
</dbReference>
<dbReference type="Gene3D" id="3.40.190.290">
    <property type="match status" value="1"/>
</dbReference>
<dbReference type="PRINTS" id="PR00039">
    <property type="entry name" value="HTHLYSR"/>
</dbReference>
<proteinExistence type="inferred from homology"/>
<dbReference type="SUPFAM" id="SSF53850">
    <property type="entry name" value="Periplasmic binding protein-like II"/>
    <property type="match status" value="1"/>
</dbReference>
<dbReference type="PANTHER" id="PTHR30346:SF28">
    <property type="entry name" value="HTH-TYPE TRANSCRIPTIONAL REGULATOR CYNR"/>
    <property type="match status" value="1"/>
</dbReference>
<dbReference type="SUPFAM" id="SSF46785">
    <property type="entry name" value="Winged helix' DNA-binding domain"/>
    <property type="match status" value="1"/>
</dbReference>
<dbReference type="Proteomes" id="UP001198151">
    <property type="component" value="Unassembled WGS sequence"/>
</dbReference>
<dbReference type="Pfam" id="PF03466">
    <property type="entry name" value="LysR_substrate"/>
    <property type="match status" value="1"/>
</dbReference>
<evidence type="ECO:0000256" key="3">
    <source>
        <dbReference type="ARBA" id="ARBA00023125"/>
    </source>
</evidence>
<dbReference type="Gene3D" id="1.10.10.10">
    <property type="entry name" value="Winged helix-like DNA-binding domain superfamily/Winged helix DNA-binding domain"/>
    <property type="match status" value="1"/>
</dbReference>
<evidence type="ECO:0000313" key="6">
    <source>
        <dbReference type="EMBL" id="MCC2252858.1"/>
    </source>
</evidence>
<dbReference type="PANTHER" id="PTHR30346">
    <property type="entry name" value="TRANSCRIPTIONAL DUAL REGULATOR HCAR-RELATED"/>
    <property type="match status" value="1"/>
</dbReference>
<name>A0ABS8FS49_9FIRM</name>
<gene>
    <name evidence="6" type="ORF">LKD70_00115</name>
</gene>
<comment type="caution">
    <text evidence="6">The sequence shown here is derived from an EMBL/GenBank/DDBJ whole genome shotgun (WGS) entry which is preliminary data.</text>
</comment>